<dbReference type="SUPFAM" id="SSF54211">
    <property type="entry name" value="Ribosomal protein S5 domain 2-like"/>
    <property type="match status" value="1"/>
</dbReference>
<dbReference type="OrthoDB" id="5572268at2"/>
<feature type="domain" description="Formaldehyde-activating enzyme" evidence="2">
    <location>
        <begin position="8"/>
        <end position="171"/>
    </location>
</feature>
<dbReference type="InterPro" id="IPR037075">
    <property type="entry name" value="HCHO-activating_enzyme_sf"/>
</dbReference>
<reference evidence="3 4" key="1">
    <citation type="submission" date="2015-10" db="EMBL/GenBank/DDBJ databases">
        <title>Transcriptomic analysis of a linuron degrading triple-species bacterial consortium.</title>
        <authorList>
            <person name="Albers P."/>
        </authorList>
    </citation>
    <scope>NUCLEOTIDE SEQUENCE [LARGE SCALE GENOMIC DNA]</scope>
    <source>
        <strain evidence="3 4">WDL6</strain>
    </source>
</reference>
<dbReference type="NCBIfam" id="TIGR03126">
    <property type="entry name" value="one_C_fae"/>
    <property type="match status" value="1"/>
</dbReference>
<accession>A0A109BPQ1</accession>
<proteinExistence type="predicted"/>
<evidence type="ECO:0000313" key="3">
    <source>
        <dbReference type="EMBL" id="KWT72526.1"/>
    </source>
</evidence>
<keyword evidence="4" id="KW-1185">Reference proteome</keyword>
<dbReference type="Proteomes" id="UP000059074">
    <property type="component" value="Unassembled WGS sequence"/>
</dbReference>
<dbReference type="AlphaFoldDB" id="A0A109BPQ1"/>
<dbReference type="EMBL" id="LMTR01000006">
    <property type="protein sequence ID" value="KWT72526.1"/>
    <property type="molecule type" value="Genomic_DNA"/>
</dbReference>
<dbReference type="Pfam" id="PF08714">
    <property type="entry name" value="Fae"/>
    <property type="match status" value="1"/>
</dbReference>
<organism evidence="3 4">
    <name type="scientific">Hyphomicrobium sulfonivorans</name>
    <dbReference type="NCBI Taxonomy" id="121290"/>
    <lineage>
        <taxon>Bacteria</taxon>
        <taxon>Pseudomonadati</taxon>
        <taxon>Pseudomonadota</taxon>
        <taxon>Alphaproteobacteria</taxon>
        <taxon>Hyphomicrobiales</taxon>
        <taxon>Hyphomicrobiaceae</taxon>
        <taxon>Hyphomicrobium</taxon>
    </lineage>
</organism>
<sequence>MSEIWFRTGEATVFASEGQVTDAMPEVVIGSVKGPIGTAFATLMGQSAGHTRMFILRDCNQQVRPSAIMTSKVTITSAEYVDLLGGVVQAALGDAIVDAVANGIIPKDQANDLAIITTVWLDPRTATDANLDKKELYKNNYEAMTTALSRAMKQEPTMDELIANRKTVRHFALADVQID</sequence>
<protein>
    <submittedName>
        <fullName evidence="3">Formaldehyde activating enzyme</fullName>
    </submittedName>
</protein>
<evidence type="ECO:0000259" key="2">
    <source>
        <dbReference type="Pfam" id="PF08714"/>
    </source>
</evidence>
<dbReference type="InterPro" id="IPR020568">
    <property type="entry name" value="Ribosomal_Su5_D2-typ_SF"/>
</dbReference>
<name>A0A109BPQ1_HYPSL</name>
<comment type="caution">
    <text evidence="3">The sequence shown here is derived from an EMBL/GenBank/DDBJ whole genome shotgun (WGS) entry which is preliminary data.</text>
</comment>
<dbReference type="PATRIC" id="fig|121290.4.peg.1635"/>
<keyword evidence="1" id="KW-0456">Lyase</keyword>
<dbReference type="InterPro" id="IPR014826">
    <property type="entry name" value="HCHO-activating_enzyme"/>
</dbReference>
<evidence type="ECO:0000313" key="4">
    <source>
        <dbReference type="Proteomes" id="UP000059074"/>
    </source>
</evidence>
<evidence type="ECO:0000256" key="1">
    <source>
        <dbReference type="ARBA" id="ARBA00023239"/>
    </source>
</evidence>
<dbReference type="RefSeq" id="WP_068458910.1">
    <property type="nucleotide sequence ID" value="NZ_LMTR01000006.1"/>
</dbReference>
<gene>
    <name evidence="3" type="ORF">APY04_0088</name>
</gene>
<dbReference type="Gene3D" id="3.30.230.60">
    <property type="entry name" value="Formaldehyde-activating enzyme"/>
    <property type="match status" value="1"/>
</dbReference>
<dbReference type="GO" id="GO:0016051">
    <property type="term" value="P:carbohydrate biosynthetic process"/>
    <property type="evidence" value="ECO:0007669"/>
    <property type="project" value="InterPro"/>
</dbReference>
<dbReference type="STRING" id="121290.APY04_0088"/>
<dbReference type="GO" id="GO:0016840">
    <property type="term" value="F:carbon-nitrogen lyase activity"/>
    <property type="evidence" value="ECO:0007669"/>
    <property type="project" value="InterPro"/>
</dbReference>